<protein>
    <submittedName>
        <fullName evidence="2">N-acetyltransferase</fullName>
    </submittedName>
</protein>
<dbReference type="InterPro" id="IPR000182">
    <property type="entry name" value="GNAT_dom"/>
</dbReference>
<sequence>MFFQHIAVRAANREHGYGSQLIDLLLQKYKRKVIAAETDQEAVGFYRKYGFLIKSLGEKYPGVERFHCVYSV</sequence>
<gene>
    <name evidence="2" type="ORF">EDM59_21885</name>
</gene>
<dbReference type="AlphaFoldDB" id="A0A3M8D0Z6"/>
<evidence type="ECO:0000313" key="3">
    <source>
        <dbReference type="Proteomes" id="UP000269573"/>
    </source>
</evidence>
<name>A0A3M8D0Z6_9BACL</name>
<dbReference type="EMBL" id="RHHU01000014">
    <property type="protein sequence ID" value="RNB81766.1"/>
    <property type="molecule type" value="Genomic_DNA"/>
</dbReference>
<proteinExistence type="predicted"/>
<reference evidence="2 3" key="1">
    <citation type="submission" date="2018-10" db="EMBL/GenBank/DDBJ databases">
        <title>Phylogenomics of Brevibacillus.</title>
        <authorList>
            <person name="Dunlap C."/>
        </authorList>
    </citation>
    <scope>NUCLEOTIDE SEQUENCE [LARGE SCALE GENOMIC DNA]</scope>
    <source>
        <strain evidence="2 3">JCM 15774</strain>
    </source>
</reference>
<dbReference type="Proteomes" id="UP000269573">
    <property type="component" value="Unassembled WGS sequence"/>
</dbReference>
<evidence type="ECO:0000313" key="2">
    <source>
        <dbReference type="EMBL" id="RNB81766.1"/>
    </source>
</evidence>
<comment type="caution">
    <text evidence="2">The sequence shown here is derived from an EMBL/GenBank/DDBJ whole genome shotgun (WGS) entry which is preliminary data.</text>
</comment>
<keyword evidence="2" id="KW-0808">Transferase</keyword>
<organism evidence="2 3">
    <name type="scientific">Brevibacillus nitrificans</name>
    <dbReference type="NCBI Taxonomy" id="651560"/>
    <lineage>
        <taxon>Bacteria</taxon>
        <taxon>Bacillati</taxon>
        <taxon>Bacillota</taxon>
        <taxon>Bacilli</taxon>
        <taxon>Bacillales</taxon>
        <taxon>Paenibacillaceae</taxon>
        <taxon>Brevibacillus</taxon>
    </lineage>
</organism>
<evidence type="ECO:0000259" key="1">
    <source>
        <dbReference type="PROSITE" id="PS51186"/>
    </source>
</evidence>
<dbReference type="GO" id="GO:0016747">
    <property type="term" value="F:acyltransferase activity, transferring groups other than amino-acyl groups"/>
    <property type="evidence" value="ECO:0007669"/>
    <property type="project" value="InterPro"/>
</dbReference>
<feature type="domain" description="N-acetyltransferase" evidence="1">
    <location>
        <begin position="1"/>
        <end position="72"/>
    </location>
</feature>
<dbReference type="Gene3D" id="3.40.630.30">
    <property type="match status" value="1"/>
</dbReference>
<dbReference type="PROSITE" id="PS51186">
    <property type="entry name" value="GNAT"/>
    <property type="match status" value="1"/>
</dbReference>
<accession>A0A3M8D0Z6</accession>
<dbReference type="Pfam" id="PF13508">
    <property type="entry name" value="Acetyltransf_7"/>
    <property type="match status" value="1"/>
</dbReference>
<dbReference type="SUPFAM" id="SSF55729">
    <property type="entry name" value="Acyl-CoA N-acyltransferases (Nat)"/>
    <property type="match status" value="1"/>
</dbReference>
<keyword evidence="3" id="KW-1185">Reference proteome</keyword>
<dbReference type="InterPro" id="IPR016181">
    <property type="entry name" value="Acyl_CoA_acyltransferase"/>
</dbReference>